<evidence type="ECO:0000256" key="3">
    <source>
        <dbReference type="ARBA" id="ARBA00022946"/>
    </source>
</evidence>
<reference evidence="8 9" key="1">
    <citation type="submission" date="2015-07" db="EMBL/GenBank/DDBJ databases">
        <title>The genome of Melipona quadrifasciata.</title>
        <authorList>
            <person name="Pan H."/>
            <person name="Kapheim K."/>
        </authorList>
    </citation>
    <scope>NUCLEOTIDE SEQUENCE [LARGE SCALE GENOMIC DNA]</scope>
    <source>
        <strain evidence="8">0111107301</strain>
        <tissue evidence="8">Whole body</tissue>
    </source>
</reference>
<evidence type="ECO:0000313" key="8">
    <source>
        <dbReference type="EMBL" id="KOX77437.1"/>
    </source>
</evidence>
<evidence type="ECO:0000256" key="5">
    <source>
        <dbReference type="ARBA" id="ARBA00023128"/>
    </source>
</evidence>
<dbReference type="STRING" id="166423.A0A0M9A552"/>
<sequence>MAKTHLSNSFANSTHTCTQHTRKNANHYSHNTKSTGALQAKQITNIFQISQNNVTKRHLHVSTMLNKSRAGRYRPKPKIVQALTYEMANPPHYIASRKSWNSWNTSNVKDGNRPSETLVEDLFIRNFIQGTWHGLFLSEVIIKRQHNIIRIAGIINRKMLPTQIHFLIGYTEQLFWLHCPIRMELSSVPDKTVNHSTSNKVHTWILSKNVINH</sequence>
<feature type="compositionally biased region" description="Polar residues" evidence="7">
    <location>
        <begin position="1"/>
        <end position="19"/>
    </location>
</feature>
<organism evidence="8 9">
    <name type="scientific">Melipona quadrifasciata</name>
    <dbReference type="NCBI Taxonomy" id="166423"/>
    <lineage>
        <taxon>Eukaryota</taxon>
        <taxon>Metazoa</taxon>
        <taxon>Ecdysozoa</taxon>
        <taxon>Arthropoda</taxon>
        <taxon>Hexapoda</taxon>
        <taxon>Insecta</taxon>
        <taxon>Pterygota</taxon>
        <taxon>Neoptera</taxon>
        <taxon>Endopterygota</taxon>
        <taxon>Hymenoptera</taxon>
        <taxon>Apocrita</taxon>
        <taxon>Aculeata</taxon>
        <taxon>Apoidea</taxon>
        <taxon>Anthophila</taxon>
        <taxon>Apidae</taxon>
        <taxon>Melipona</taxon>
    </lineage>
</organism>
<dbReference type="EMBL" id="KQ435732">
    <property type="protein sequence ID" value="KOX77437.1"/>
    <property type="molecule type" value="Genomic_DNA"/>
</dbReference>
<keyword evidence="6" id="KW-0687">Ribonucleoprotein</keyword>
<feature type="region of interest" description="Disordered" evidence="7">
    <location>
        <begin position="1"/>
        <end position="33"/>
    </location>
</feature>
<keyword evidence="5" id="KW-0496">Mitochondrion</keyword>
<evidence type="ECO:0000313" key="9">
    <source>
        <dbReference type="Proteomes" id="UP000053105"/>
    </source>
</evidence>
<dbReference type="PANTHER" id="PTHR21244:SF1">
    <property type="entry name" value="SMALL RIBOSOMAL SUBUNIT PROTEIN US3M"/>
    <property type="match status" value="1"/>
</dbReference>
<evidence type="ECO:0000256" key="6">
    <source>
        <dbReference type="ARBA" id="ARBA00023274"/>
    </source>
</evidence>
<dbReference type="GO" id="GO:0005739">
    <property type="term" value="C:mitochondrion"/>
    <property type="evidence" value="ECO:0007669"/>
    <property type="project" value="UniProtKB-SubCell"/>
</dbReference>
<dbReference type="GO" id="GO:0006412">
    <property type="term" value="P:translation"/>
    <property type="evidence" value="ECO:0007669"/>
    <property type="project" value="TreeGrafter"/>
</dbReference>
<dbReference type="InterPro" id="IPR026146">
    <property type="entry name" value="Ribosomal_uS3m"/>
</dbReference>
<dbReference type="Proteomes" id="UP000053105">
    <property type="component" value="Unassembled WGS sequence"/>
</dbReference>
<keyword evidence="9" id="KW-1185">Reference proteome</keyword>
<dbReference type="OrthoDB" id="5950413at2759"/>
<dbReference type="AlphaFoldDB" id="A0A0M9A552"/>
<comment type="similarity">
    <text evidence="2">Belongs to the universal ribosomal protein uS3 family.</text>
</comment>
<comment type="subcellular location">
    <subcellularLocation>
        <location evidence="1">Mitochondrion</location>
    </subcellularLocation>
</comment>
<protein>
    <submittedName>
        <fullName evidence="8">28S ribosomal protein S24, mitochondrial</fullName>
    </submittedName>
</protein>
<evidence type="ECO:0000256" key="2">
    <source>
        <dbReference type="ARBA" id="ARBA00010761"/>
    </source>
</evidence>
<dbReference type="GO" id="GO:1990904">
    <property type="term" value="C:ribonucleoprotein complex"/>
    <property type="evidence" value="ECO:0007669"/>
    <property type="project" value="UniProtKB-KW"/>
</dbReference>
<accession>A0A0M9A552</accession>
<dbReference type="PANTHER" id="PTHR21244">
    <property type="entry name" value="MITOCHONDRIAL 28S RIBOSOMAL PROTEIN S24"/>
    <property type="match status" value="1"/>
</dbReference>
<keyword evidence="4 8" id="KW-0689">Ribosomal protein</keyword>
<proteinExistence type="inferred from homology"/>
<gene>
    <name evidence="8" type="ORF">WN51_09761</name>
</gene>
<evidence type="ECO:0000256" key="7">
    <source>
        <dbReference type="SAM" id="MobiDB-lite"/>
    </source>
</evidence>
<keyword evidence="3" id="KW-0809">Transit peptide</keyword>
<evidence type="ECO:0000256" key="4">
    <source>
        <dbReference type="ARBA" id="ARBA00022980"/>
    </source>
</evidence>
<name>A0A0M9A552_9HYME</name>
<dbReference type="Pfam" id="PF14955">
    <property type="entry name" value="MRP-S24"/>
    <property type="match status" value="1"/>
</dbReference>
<evidence type="ECO:0000256" key="1">
    <source>
        <dbReference type="ARBA" id="ARBA00004173"/>
    </source>
</evidence>
<dbReference type="GO" id="GO:0005840">
    <property type="term" value="C:ribosome"/>
    <property type="evidence" value="ECO:0007669"/>
    <property type="project" value="UniProtKB-KW"/>
</dbReference>